<dbReference type="SUPFAM" id="SSF56719">
    <property type="entry name" value="Type II DNA topoisomerase"/>
    <property type="match status" value="1"/>
</dbReference>
<dbReference type="EMBL" id="PJQD01000039">
    <property type="protein sequence ID" value="POY73150.1"/>
    <property type="molecule type" value="Genomic_DNA"/>
</dbReference>
<dbReference type="InterPro" id="IPR018522">
    <property type="entry name" value="TopoIIA_CS"/>
</dbReference>
<feature type="compositionally biased region" description="Low complexity" evidence="17">
    <location>
        <begin position="1540"/>
        <end position="1554"/>
    </location>
</feature>
<dbReference type="Gene3D" id="1.10.268.10">
    <property type="entry name" value="Topoisomerase, domain 3"/>
    <property type="match status" value="1"/>
</dbReference>
<evidence type="ECO:0000256" key="9">
    <source>
        <dbReference type="ARBA" id="ARBA00022840"/>
    </source>
</evidence>
<dbReference type="GO" id="GO:0000819">
    <property type="term" value="P:sister chromatid segregation"/>
    <property type="evidence" value="ECO:0007669"/>
    <property type="project" value="TreeGrafter"/>
</dbReference>
<evidence type="ECO:0000256" key="1">
    <source>
        <dbReference type="ARBA" id="ARBA00000185"/>
    </source>
</evidence>
<evidence type="ECO:0000256" key="8">
    <source>
        <dbReference type="ARBA" id="ARBA00022741"/>
    </source>
</evidence>
<dbReference type="Gene3D" id="3.30.1490.30">
    <property type="match status" value="1"/>
</dbReference>
<evidence type="ECO:0000256" key="10">
    <source>
        <dbReference type="ARBA" id="ARBA00022842"/>
    </source>
</evidence>
<dbReference type="Pfam" id="PF02518">
    <property type="entry name" value="HATPase_c"/>
    <property type="match status" value="1"/>
</dbReference>
<feature type="compositionally biased region" description="Basic residues" evidence="17">
    <location>
        <begin position="1332"/>
        <end position="1346"/>
    </location>
</feature>
<dbReference type="PROSITE" id="PS50880">
    <property type="entry name" value="TOPRIM"/>
    <property type="match status" value="1"/>
</dbReference>
<dbReference type="GO" id="GO:0046872">
    <property type="term" value="F:metal ion binding"/>
    <property type="evidence" value="ECO:0007669"/>
    <property type="project" value="UniProtKB-KW"/>
</dbReference>
<comment type="subunit">
    <text evidence="16">Homodimer.</text>
</comment>
<evidence type="ECO:0000313" key="21">
    <source>
        <dbReference type="Proteomes" id="UP000237144"/>
    </source>
</evidence>
<dbReference type="PROSITE" id="PS00177">
    <property type="entry name" value="TOPOISOMERASE_II"/>
    <property type="match status" value="1"/>
</dbReference>
<dbReference type="Gene3D" id="3.30.230.10">
    <property type="match status" value="1"/>
</dbReference>
<keyword evidence="11 15" id="KW-0799">Topoisomerase</keyword>
<gene>
    <name evidence="20" type="ORF">BMF94_3780</name>
</gene>
<dbReference type="GO" id="GO:0005524">
    <property type="term" value="F:ATP binding"/>
    <property type="evidence" value="ECO:0007669"/>
    <property type="project" value="UniProtKB-UniRule"/>
</dbReference>
<protein>
    <recommendedName>
        <fullName evidence="6 16">DNA topoisomerase 2</fullName>
        <ecNumber evidence="5 16">5.6.2.2</ecNumber>
    </recommendedName>
</protein>
<feature type="domain" description="Topo IIA-type catalytic" evidence="19">
    <location>
        <begin position="848"/>
        <end position="1311"/>
    </location>
</feature>
<dbReference type="InterPro" id="IPR014721">
    <property type="entry name" value="Ribsml_uS5_D2-typ_fold_subgr"/>
</dbReference>
<dbReference type="InterPro" id="IPR001154">
    <property type="entry name" value="TopoII_euk"/>
</dbReference>
<dbReference type="GO" id="GO:0006265">
    <property type="term" value="P:DNA topological change"/>
    <property type="evidence" value="ECO:0007669"/>
    <property type="project" value="UniProtKB-UniRule"/>
</dbReference>
<dbReference type="FunFam" id="3.40.50.670:FF:000001">
    <property type="entry name" value="DNA topoisomerase 2"/>
    <property type="match status" value="2"/>
</dbReference>
<dbReference type="InterPro" id="IPR036890">
    <property type="entry name" value="HATPase_C_sf"/>
</dbReference>
<dbReference type="InterPro" id="IPR034157">
    <property type="entry name" value="TOPRIM_TopoII"/>
</dbReference>
<sequence>MPRYADSDDDDNSVQSFGYDENESGSDVYDELPKKKTASTTKKATTKAAPKASTSKASTAKSTAVKKAAAAPKKKKQPLEERDTNGGGQSDADGGDSDVGMQDDDENDFVADKPAAAANKGKGKAKSASETYVKLTQLEHVLKRPDTYIGSVEPVTQPMWVYDQEIEKMVYRQTTFTPGFYKIFDEILVNAADNKVRDPTMSEIRVVIDPEKLTISVKNDGQGIPVEIHKKEGIYVPELIFGNLLTSSNYDDDEAKTTGGRNGYGAKLANIYSTEFIVETADAERAKKYKQVFSDNMSTKGKPKITDNKKGEQYTQITFTPDLKRFNMADGGFDRDTLSLLHKRVWDMAGIIPKVKVYLNGKVLRCKDFKAYVEKLLGGVNELTATGTKKKGKKDDGAVTAAVALFGGEDGDGPGGDDDDDLVKAAADGDASGKPTVIYERVNDRWDVAFSLSDGQFQQVSYCNSIATTKGGSHVNYVADQIVQGLVELVKKKHKNIVVKPFQIKNHIALFVNCKIDNPSFDSQTKENMTLTMKKFGSKCALSEQFLKKVAASGVIDNIVNWAKFKQDQALKKTDGHKRSRITGLVKLEDANNAGTRNGHKCTLILTEGDSAKALAVSGLAVVGRDNYGVFPLRGKLLNVREASGKALLENAEIQAIKQIMGLQQGKVYSSTDSLRYGSLMIMADQDHDGSHIKGLIINFLDYWFPSLLKLPNFLVEFITPIVKVTKAKKELSFFTIPEYEAWKEETHDGRGWKIKYFKGLGTSDARDAKKYFSDMNRHRLPFKELTIEDRALIDMAFNKKKADDRKEWLRGFVPGTYMNHDVDEVPISDFINKELILFSMADNVRSIPSVVDGFKPGQRKVLFGCFKRKLKNEIKASCAPRSLALTSVGQLSGYISEHSAYHHGDVSLQGTIIGLAQNFVGSNNLNVLDPNGQFGTRLQGGKDAASARYIFTNVAQITRSVFHADDDNILAYLNDDGQSIEPNWYIPVLPMVLVNGTDGIGTGWSSYIPNFNPSDIVANLRRKLAGEEMEPMHPWYRGFRGTIEKADKDGYKCSGIIERVDDSTVEITELPIRTWTQNYKEMLESWVAGTEKQTAWVKDYKEYHTDTTVHFIVTLTTAGKEAIEKDGLEKVFKIAGKVNTSNMVCFDPTGKIKKYASPEDIVSDFYDVRLDYYHRRKKHLVSELELVYDRLSNQARFILMIIKKELILASRKKAEIVAELRKRDFRPFPKVEKAHVAGDVDEANADADGEEEDARAQAGADSDYDYLLQMALSSLTSEKVEKLLSERDAREKELEILMGRSAQDLWRADLDAFSEQWEDLLAKDAADKARSLKKSKNPGKGKKRAANLSDDDDDFEVKPKKKAAPVKKAKPAVALPETDDDEKDSPAPGKAKPVAAKAAAAKPAAKAKAPAKRKQSVDLDLSGDEDDDGDKPTPPPAKKAKAAPKKAAASAKRTAVSDDEDDFDDLYALPTKKPAPHSPGSKRGGPAKAKAKAIEIDSDEDDEPVVPKKKAAAPKAKPAKKAAPVDSDLDFGDSPAPAPKARAARSTRAPAKSYKLTLGSDLDEDESFQIQNNDDDDEDAFELGDESD</sequence>
<dbReference type="SMART" id="SM00387">
    <property type="entry name" value="HATPase_c"/>
    <property type="match status" value="1"/>
</dbReference>
<dbReference type="PANTHER" id="PTHR10169">
    <property type="entry name" value="DNA TOPOISOMERASE/GYRASE"/>
    <property type="match status" value="1"/>
</dbReference>
<reference evidence="20 21" key="1">
    <citation type="journal article" date="2018" name="Front. Microbiol.">
        <title>Prospects for Fungal Bioremediation of Acidic Radioactive Waste Sites: Characterization and Genome Sequence of Rhodotorula taiwanensis MD1149.</title>
        <authorList>
            <person name="Tkavc R."/>
            <person name="Matrosova V.Y."/>
            <person name="Grichenko O.E."/>
            <person name="Gostincar C."/>
            <person name="Volpe R.P."/>
            <person name="Klimenkova P."/>
            <person name="Gaidamakova E.K."/>
            <person name="Zhou C.E."/>
            <person name="Stewart B.J."/>
            <person name="Lyman M.G."/>
            <person name="Malfatti S.A."/>
            <person name="Rubinfeld B."/>
            <person name="Courtot M."/>
            <person name="Singh J."/>
            <person name="Dalgard C.L."/>
            <person name="Hamilton T."/>
            <person name="Frey K.G."/>
            <person name="Gunde-Cimerman N."/>
            <person name="Dugan L."/>
            <person name="Daly M.J."/>
        </authorList>
    </citation>
    <scope>NUCLEOTIDE SEQUENCE [LARGE SCALE GENOMIC DNA]</scope>
    <source>
        <strain evidence="20 21">MD1149</strain>
    </source>
</reference>
<dbReference type="FunFam" id="3.30.1360.40:FF:000003">
    <property type="entry name" value="DNA topoisomerase 2"/>
    <property type="match status" value="1"/>
</dbReference>
<proteinExistence type="inferred from homology"/>
<dbReference type="Pfam" id="PF00204">
    <property type="entry name" value="DNA_gyraseB"/>
    <property type="match status" value="1"/>
</dbReference>
<dbReference type="Pfam" id="PF16898">
    <property type="entry name" value="TOPRIM_C"/>
    <property type="match status" value="1"/>
</dbReference>
<evidence type="ECO:0000256" key="16">
    <source>
        <dbReference type="RuleBase" id="RU362094"/>
    </source>
</evidence>
<evidence type="ECO:0000256" key="14">
    <source>
        <dbReference type="ARBA" id="ARBA00053943"/>
    </source>
</evidence>
<dbReference type="GO" id="GO:0003677">
    <property type="term" value="F:DNA binding"/>
    <property type="evidence" value="ECO:0007669"/>
    <property type="project" value="UniProtKB-UniRule"/>
</dbReference>
<dbReference type="GO" id="GO:0005634">
    <property type="term" value="C:nucleus"/>
    <property type="evidence" value="ECO:0007669"/>
    <property type="project" value="TreeGrafter"/>
</dbReference>
<dbReference type="Gene3D" id="3.30.1360.40">
    <property type="match status" value="1"/>
</dbReference>
<dbReference type="SMART" id="SM00433">
    <property type="entry name" value="TOP2c"/>
    <property type="match status" value="1"/>
</dbReference>
<dbReference type="InterPro" id="IPR003594">
    <property type="entry name" value="HATPase_dom"/>
</dbReference>
<feature type="region of interest" description="Disordered" evidence="17">
    <location>
        <begin position="1"/>
        <end position="107"/>
    </location>
</feature>
<dbReference type="PRINTS" id="PR00418">
    <property type="entry name" value="TPI2FAMILY"/>
</dbReference>
<dbReference type="FunFam" id="3.30.565.10:FF:000004">
    <property type="entry name" value="DNA topoisomerase 2"/>
    <property type="match status" value="1"/>
</dbReference>
<feature type="compositionally biased region" description="Low complexity" evidence="17">
    <location>
        <begin position="1387"/>
        <end position="1409"/>
    </location>
</feature>
<comment type="cofactor">
    <cofactor evidence="2">
        <name>Ca(2+)</name>
        <dbReference type="ChEBI" id="CHEBI:29108"/>
    </cofactor>
</comment>
<name>A0A2S5B8P6_9BASI</name>
<evidence type="ECO:0000256" key="13">
    <source>
        <dbReference type="ARBA" id="ARBA00023235"/>
    </source>
</evidence>
<dbReference type="Gene3D" id="3.40.50.670">
    <property type="match status" value="1"/>
</dbReference>
<comment type="catalytic activity">
    <reaction evidence="1 15 16">
        <text>ATP-dependent breakage, passage and rejoining of double-stranded DNA.</text>
        <dbReference type="EC" id="5.6.2.2"/>
    </reaction>
</comment>
<feature type="compositionally biased region" description="Low complexity" evidence="17">
    <location>
        <begin position="38"/>
        <end position="71"/>
    </location>
</feature>
<feature type="compositionally biased region" description="Acidic residues" evidence="17">
    <location>
        <begin position="93"/>
        <end position="107"/>
    </location>
</feature>
<dbReference type="CDD" id="cd03481">
    <property type="entry name" value="TopoIIA_Trans_ScTopoIIA"/>
    <property type="match status" value="1"/>
</dbReference>
<dbReference type="EC" id="5.6.2.2" evidence="5 16"/>
<feature type="compositionally biased region" description="Acidic residues" evidence="17">
    <location>
        <begin position="20"/>
        <end position="30"/>
    </location>
</feature>
<evidence type="ECO:0000256" key="2">
    <source>
        <dbReference type="ARBA" id="ARBA00001913"/>
    </source>
</evidence>
<dbReference type="Gene3D" id="3.90.199.10">
    <property type="entry name" value="Topoisomerase II, domain 5"/>
    <property type="match status" value="1"/>
</dbReference>
<keyword evidence="9 16" id="KW-0067">ATP-binding</keyword>
<keyword evidence="13 15" id="KW-0413">Isomerase</keyword>
<dbReference type="InterPro" id="IPR013757">
    <property type="entry name" value="Topo_IIA_A_a_sf"/>
</dbReference>
<organism evidence="20 21">
    <name type="scientific">Rhodotorula taiwanensis</name>
    <dbReference type="NCBI Taxonomy" id="741276"/>
    <lineage>
        <taxon>Eukaryota</taxon>
        <taxon>Fungi</taxon>
        <taxon>Dikarya</taxon>
        <taxon>Basidiomycota</taxon>
        <taxon>Pucciniomycotina</taxon>
        <taxon>Microbotryomycetes</taxon>
        <taxon>Sporidiobolales</taxon>
        <taxon>Sporidiobolaceae</taxon>
        <taxon>Rhodotorula</taxon>
    </lineage>
</organism>
<accession>A0A2S5B8P6</accession>
<dbReference type="FunFam" id="3.90.199.10:FF:000002">
    <property type="entry name" value="DNA topoisomerase 2"/>
    <property type="match status" value="1"/>
</dbReference>
<dbReference type="FunFam" id="3.30.230.10:FF:000008">
    <property type="entry name" value="DNA topoisomerase 2"/>
    <property type="match status" value="1"/>
</dbReference>
<dbReference type="InterPro" id="IPR001241">
    <property type="entry name" value="Topo_IIA"/>
</dbReference>
<dbReference type="STRING" id="741276.A0A2S5B8P6"/>
<dbReference type="SUPFAM" id="SSF54211">
    <property type="entry name" value="Ribosomal protein S5 domain 2-like"/>
    <property type="match status" value="1"/>
</dbReference>
<dbReference type="InterPro" id="IPR013760">
    <property type="entry name" value="Topo_IIA-like_dom_sf"/>
</dbReference>
<comment type="similarity">
    <text evidence="4 16">Belongs to the type II topoisomerase family.</text>
</comment>
<dbReference type="CDD" id="cd03365">
    <property type="entry name" value="TOPRIM_TopoIIA"/>
    <property type="match status" value="1"/>
</dbReference>
<evidence type="ECO:0000256" key="17">
    <source>
        <dbReference type="SAM" id="MobiDB-lite"/>
    </source>
</evidence>
<feature type="compositionally biased region" description="Acidic residues" evidence="17">
    <location>
        <begin position="1562"/>
        <end position="1589"/>
    </location>
</feature>
<evidence type="ECO:0000256" key="12">
    <source>
        <dbReference type="ARBA" id="ARBA00023125"/>
    </source>
</evidence>
<keyword evidence="10" id="KW-0460">Magnesium</keyword>
<feature type="active site" description="O-(5'-phospho-DNA)-tyrosine intermediate" evidence="15">
    <location>
        <position position="950"/>
    </location>
</feature>
<feature type="compositionally biased region" description="Basic residues" evidence="17">
    <location>
        <begin position="1508"/>
        <end position="1521"/>
    </location>
</feature>
<dbReference type="SUPFAM" id="SSF55874">
    <property type="entry name" value="ATPase domain of HSP90 chaperone/DNA topoisomerase II/histidine kinase"/>
    <property type="match status" value="1"/>
</dbReference>
<dbReference type="InterPro" id="IPR031660">
    <property type="entry name" value="TOPRIM_C"/>
</dbReference>
<dbReference type="InterPro" id="IPR050634">
    <property type="entry name" value="DNA_Topoisomerase_II"/>
</dbReference>
<dbReference type="PRINTS" id="PR01158">
    <property type="entry name" value="TOPISMRASEII"/>
</dbReference>
<keyword evidence="8 16" id="KW-0547">Nucleotide-binding</keyword>
<evidence type="ECO:0000256" key="15">
    <source>
        <dbReference type="PROSITE-ProRule" id="PRU01384"/>
    </source>
</evidence>
<feature type="region of interest" description="Disordered" evidence="17">
    <location>
        <begin position="1240"/>
        <end position="1260"/>
    </location>
</feature>
<evidence type="ECO:0000256" key="11">
    <source>
        <dbReference type="ARBA" id="ARBA00023029"/>
    </source>
</evidence>
<dbReference type="FunFam" id="3.30.1490.30:FF:000001">
    <property type="entry name" value="DNA topoisomerase 2"/>
    <property type="match status" value="1"/>
</dbReference>
<dbReference type="InterPro" id="IPR002205">
    <property type="entry name" value="Topo_IIA_dom_A"/>
</dbReference>
<dbReference type="Pfam" id="PF00521">
    <property type="entry name" value="DNA_topoisoIV"/>
    <property type="match status" value="1"/>
</dbReference>
<dbReference type="Proteomes" id="UP000237144">
    <property type="component" value="Unassembled WGS sequence"/>
</dbReference>
<evidence type="ECO:0000256" key="4">
    <source>
        <dbReference type="ARBA" id="ARBA00011080"/>
    </source>
</evidence>
<dbReference type="InterPro" id="IPR020568">
    <property type="entry name" value="Ribosomal_Su5_D2-typ_SF"/>
</dbReference>
<keyword evidence="12 15" id="KW-0238">DNA-binding</keyword>
<feature type="compositionally biased region" description="Acidic residues" evidence="17">
    <location>
        <begin position="1240"/>
        <end position="1254"/>
    </location>
</feature>
<evidence type="ECO:0000256" key="7">
    <source>
        <dbReference type="ARBA" id="ARBA00022723"/>
    </source>
</evidence>
<dbReference type="CDD" id="cd16930">
    <property type="entry name" value="HATPase_TopII-like"/>
    <property type="match status" value="1"/>
</dbReference>
<dbReference type="InterPro" id="IPR006171">
    <property type="entry name" value="TOPRIM_dom"/>
</dbReference>
<evidence type="ECO:0000259" key="19">
    <source>
        <dbReference type="PROSITE" id="PS52040"/>
    </source>
</evidence>
<comment type="caution">
    <text evidence="20">The sequence shown here is derived from an EMBL/GenBank/DDBJ whole genome shotgun (WGS) entry which is preliminary data.</text>
</comment>
<evidence type="ECO:0000256" key="5">
    <source>
        <dbReference type="ARBA" id="ARBA00012895"/>
    </source>
</evidence>
<dbReference type="InterPro" id="IPR013759">
    <property type="entry name" value="Topo_IIA_B_C"/>
</dbReference>
<dbReference type="SMART" id="SM00434">
    <property type="entry name" value="TOP4c"/>
    <property type="match status" value="1"/>
</dbReference>
<feature type="region of interest" description="Disordered" evidence="17">
    <location>
        <begin position="1328"/>
        <end position="1589"/>
    </location>
</feature>
<dbReference type="PROSITE" id="PS52040">
    <property type="entry name" value="TOPO_IIA"/>
    <property type="match status" value="1"/>
</dbReference>
<evidence type="ECO:0000259" key="18">
    <source>
        <dbReference type="PROSITE" id="PS50880"/>
    </source>
</evidence>
<evidence type="ECO:0000256" key="6">
    <source>
        <dbReference type="ARBA" id="ARBA00019635"/>
    </source>
</evidence>
<evidence type="ECO:0000256" key="3">
    <source>
        <dbReference type="ARBA" id="ARBA00001946"/>
    </source>
</evidence>
<dbReference type="InterPro" id="IPR013758">
    <property type="entry name" value="Topo_IIA_A/C_ab"/>
</dbReference>
<comment type="cofactor">
    <cofactor evidence="3">
        <name>Mg(2+)</name>
        <dbReference type="ChEBI" id="CHEBI:18420"/>
    </cofactor>
</comment>
<dbReference type="InterPro" id="IPR013506">
    <property type="entry name" value="Topo_IIA_bsu_dom2"/>
</dbReference>
<feature type="compositionally biased region" description="Basic residues" evidence="17">
    <location>
        <begin position="1360"/>
        <end position="1371"/>
    </location>
</feature>
<dbReference type="GO" id="GO:0003918">
    <property type="term" value="F:DNA topoisomerase type II (double strand cut, ATP-hydrolyzing) activity"/>
    <property type="evidence" value="ECO:0007669"/>
    <property type="project" value="UniProtKB-UniRule"/>
</dbReference>
<comment type="function">
    <text evidence="14 16">Control of topological states of DNA by transient breakage and subsequent rejoining of DNA strands. Topoisomerase II makes double-strand breaks.</text>
</comment>
<dbReference type="Pfam" id="PF01751">
    <property type="entry name" value="Toprim"/>
    <property type="match status" value="1"/>
</dbReference>
<evidence type="ECO:0000313" key="20">
    <source>
        <dbReference type="EMBL" id="POY73150.1"/>
    </source>
</evidence>
<dbReference type="GO" id="GO:0000712">
    <property type="term" value="P:resolution of meiotic recombination intermediates"/>
    <property type="evidence" value="ECO:0007669"/>
    <property type="project" value="TreeGrafter"/>
</dbReference>
<feature type="domain" description="Toprim" evidence="18">
    <location>
        <begin position="602"/>
        <end position="724"/>
    </location>
</feature>
<keyword evidence="7" id="KW-0479">Metal-binding</keyword>
<keyword evidence="21" id="KW-1185">Reference proteome</keyword>
<dbReference type="OrthoDB" id="276498at2759"/>
<dbReference type="PANTHER" id="PTHR10169:SF38">
    <property type="entry name" value="DNA TOPOISOMERASE 2"/>
    <property type="match status" value="1"/>
</dbReference>
<dbReference type="Gene3D" id="3.30.565.10">
    <property type="entry name" value="Histidine kinase-like ATPase, C-terminal domain"/>
    <property type="match status" value="1"/>
</dbReference>
<dbReference type="CDD" id="cd00187">
    <property type="entry name" value="TOP4c"/>
    <property type="match status" value="1"/>
</dbReference>